<name>A0A0E3SN26_METBA</name>
<proteinExistence type="predicted"/>
<accession>A0A0E3SN26</accession>
<dbReference type="InterPro" id="IPR050811">
    <property type="entry name" value="Phosphate_ABC_transporter"/>
</dbReference>
<dbReference type="KEGG" id="mbak:MSBR3_3228"/>
<evidence type="ECO:0000313" key="5">
    <source>
        <dbReference type="EMBL" id="AKB83806.1"/>
    </source>
</evidence>
<dbReference type="InterPro" id="IPR011862">
    <property type="entry name" value="Phos-bd"/>
</dbReference>
<dbReference type="GO" id="GO:0042301">
    <property type="term" value="F:phosphate ion binding"/>
    <property type="evidence" value="ECO:0007669"/>
    <property type="project" value="InterPro"/>
</dbReference>
<dbReference type="PANTHER" id="PTHR30570">
    <property type="entry name" value="PERIPLASMIC PHOSPHATE BINDING COMPONENT OF PHOSPHATE ABC TRANSPORTER"/>
    <property type="match status" value="1"/>
</dbReference>
<keyword evidence="6" id="KW-1185">Reference proteome</keyword>
<dbReference type="PANTHER" id="PTHR30570:SF1">
    <property type="entry name" value="PHOSPHATE-BINDING PROTEIN PSTS"/>
    <property type="match status" value="1"/>
</dbReference>
<gene>
    <name evidence="5" type="ORF">MSBR3_3228</name>
</gene>
<organism evidence="5 6">
    <name type="scientific">Methanosarcina barkeri 3</name>
    <dbReference type="NCBI Taxonomy" id="1434107"/>
    <lineage>
        <taxon>Archaea</taxon>
        <taxon>Methanobacteriati</taxon>
        <taxon>Methanobacteriota</taxon>
        <taxon>Stenosarchaea group</taxon>
        <taxon>Methanomicrobia</taxon>
        <taxon>Methanosarcinales</taxon>
        <taxon>Methanosarcinaceae</taxon>
        <taxon>Methanosarcina</taxon>
    </lineage>
</organism>
<reference evidence="5" key="1">
    <citation type="submission" date="2014-07" db="EMBL/GenBank/DDBJ databases">
        <title>Methanogenic archaea and the global carbon cycle.</title>
        <authorList>
            <person name="Henriksen J.R."/>
            <person name="Luke J."/>
            <person name="Reinhart S."/>
            <person name="Benedict M.N."/>
            <person name="Youngblut N.D."/>
            <person name="Metcalf M.E."/>
            <person name="Whitaker R.J."/>
            <person name="Metcalf W.W."/>
        </authorList>
    </citation>
    <scope>NUCLEOTIDE SEQUENCE [LARGE SCALE GENOMIC DNA]</scope>
    <source>
        <strain evidence="5">3</strain>
    </source>
</reference>
<keyword evidence="1" id="KW-0813">Transport</keyword>
<feature type="compositionally biased region" description="Polar residues" evidence="3">
    <location>
        <begin position="46"/>
        <end position="55"/>
    </location>
</feature>
<keyword evidence="2" id="KW-0732">Signal</keyword>
<dbReference type="PATRIC" id="fig|1434107.4.peg.4067"/>
<dbReference type="CDD" id="cd13653">
    <property type="entry name" value="PBP2_phosphate_like_1"/>
    <property type="match status" value="1"/>
</dbReference>
<evidence type="ECO:0000259" key="4">
    <source>
        <dbReference type="Pfam" id="PF12849"/>
    </source>
</evidence>
<sequence>MANKLKTYVILTLLIIGFVFLAGCAGKNSESSSPTQETSSEGTPAEKTTASEAQSITLKGSDTVLPLAQAEAEEFMAENSGKSVTVTGGGSGVGIAALIDGEVNIATASREMTDDEIKSAEAKGINPLETTIAYDGITVIVNPSNSVSNLTFDQLRGIYNGSISNWKEVGGADAQIAVISRDSSSGTYKDFQKDVLQGDEYRPDALIQPATGGIVTEVSQNTNAIGYIGFAYIDSSIKALSLNNDNGSVAPTEESILNGSYPLSRSLYFYTDGEPSGLTKEFTDFVLSEKGQSIVSTVGYIPLKK</sequence>
<feature type="domain" description="PBP" evidence="4">
    <location>
        <begin position="48"/>
        <end position="289"/>
    </location>
</feature>
<dbReference type="STRING" id="1434107.MSBR3_3228"/>
<dbReference type="SUPFAM" id="SSF53850">
    <property type="entry name" value="Periplasmic binding protein-like II"/>
    <property type="match status" value="1"/>
</dbReference>
<evidence type="ECO:0000256" key="1">
    <source>
        <dbReference type="ARBA" id="ARBA00022448"/>
    </source>
</evidence>
<dbReference type="RefSeq" id="WP_048109465.1">
    <property type="nucleotide sequence ID" value="NZ_CP009517.1"/>
</dbReference>
<protein>
    <submittedName>
        <fullName evidence="5">Phosphate ABC transporter, periplasmic phosphate-binding protein PstS</fullName>
    </submittedName>
</protein>
<dbReference type="Proteomes" id="UP000033066">
    <property type="component" value="Chromosome"/>
</dbReference>
<dbReference type="PROSITE" id="PS51257">
    <property type="entry name" value="PROKAR_LIPOPROTEIN"/>
    <property type="match status" value="1"/>
</dbReference>
<dbReference type="EMBL" id="CP009517">
    <property type="protein sequence ID" value="AKB83806.1"/>
    <property type="molecule type" value="Genomic_DNA"/>
</dbReference>
<dbReference type="InterPro" id="IPR024370">
    <property type="entry name" value="PBP_domain"/>
</dbReference>
<evidence type="ECO:0000256" key="2">
    <source>
        <dbReference type="ARBA" id="ARBA00022729"/>
    </source>
</evidence>
<dbReference type="Gene3D" id="3.40.190.10">
    <property type="entry name" value="Periplasmic binding protein-like II"/>
    <property type="match status" value="2"/>
</dbReference>
<dbReference type="OrthoDB" id="53390at2157"/>
<feature type="compositionally biased region" description="Low complexity" evidence="3">
    <location>
        <begin position="29"/>
        <end position="43"/>
    </location>
</feature>
<evidence type="ECO:0000256" key="3">
    <source>
        <dbReference type="SAM" id="MobiDB-lite"/>
    </source>
</evidence>
<dbReference type="Pfam" id="PF12849">
    <property type="entry name" value="PBP_like_2"/>
    <property type="match status" value="1"/>
</dbReference>
<feature type="region of interest" description="Disordered" evidence="3">
    <location>
        <begin position="28"/>
        <end position="55"/>
    </location>
</feature>
<dbReference type="GeneID" id="24790885"/>
<dbReference type="HOGENOM" id="CLU_026228_5_1_2"/>
<dbReference type="AlphaFoldDB" id="A0A0E3SN26"/>
<dbReference type="NCBIfam" id="TIGR02136">
    <property type="entry name" value="ptsS_2"/>
    <property type="match status" value="1"/>
</dbReference>
<evidence type="ECO:0000313" key="6">
    <source>
        <dbReference type="Proteomes" id="UP000033066"/>
    </source>
</evidence>